<sequence>MGQFSDGIELAMHKPGSTNLGLFYCNGKKHWNLTLLESFEVILFVNQRRYAHFIFEKLVEIG</sequence>
<organism evidence="1 2">
    <name type="scientific">Rhodonellum ikkaensis</name>
    <dbReference type="NCBI Taxonomy" id="336829"/>
    <lineage>
        <taxon>Bacteria</taxon>
        <taxon>Pseudomonadati</taxon>
        <taxon>Bacteroidota</taxon>
        <taxon>Cytophagia</taxon>
        <taxon>Cytophagales</taxon>
        <taxon>Cytophagaceae</taxon>
        <taxon>Rhodonellum</taxon>
    </lineage>
</organism>
<comment type="caution">
    <text evidence="1">The sequence shown here is derived from an EMBL/GenBank/DDBJ whole genome shotgun (WGS) entry which is preliminary data.</text>
</comment>
<dbReference type="Proteomes" id="UP000199663">
    <property type="component" value="Unassembled WGS sequence"/>
</dbReference>
<evidence type="ECO:0000313" key="2">
    <source>
        <dbReference type="Proteomes" id="UP000199663"/>
    </source>
</evidence>
<evidence type="ECO:0000313" key="1">
    <source>
        <dbReference type="EMBL" id="SDY50014.1"/>
    </source>
</evidence>
<proteinExistence type="predicted"/>
<reference evidence="1 2" key="1">
    <citation type="submission" date="2016-10" db="EMBL/GenBank/DDBJ databases">
        <authorList>
            <person name="Varghese N."/>
            <person name="Submissions S."/>
        </authorList>
    </citation>
    <scope>NUCLEOTIDE SEQUENCE [LARGE SCALE GENOMIC DNA]</scope>
    <source>
        <strain evidence="1 2">DSM 17997</strain>
    </source>
</reference>
<protein>
    <submittedName>
        <fullName evidence="1">Uncharacterized protein</fullName>
    </submittedName>
</protein>
<dbReference type="EMBL" id="FNQC01000001">
    <property type="protein sequence ID" value="SDY50014.1"/>
    <property type="molecule type" value="Genomic_DNA"/>
</dbReference>
<keyword evidence="2" id="KW-1185">Reference proteome</keyword>
<name>A0A1H3KEL9_9BACT</name>
<accession>A0A1H3KEL9</accession>
<gene>
    <name evidence="1" type="ORF">SAMN05444412_101342</name>
</gene>